<evidence type="ECO:0000256" key="2">
    <source>
        <dbReference type="ARBA" id="ARBA00006727"/>
    </source>
</evidence>
<evidence type="ECO:0000313" key="6">
    <source>
        <dbReference type="Proteomes" id="UP000541558"/>
    </source>
</evidence>
<feature type="transmembrane region" description="Helical" evidence="4">
    <location>
        <begin position="342"/>
        <end position="367"/>
    </location>
</feature>
<reference evidence="5 6" key="1">
    <citation type="journal article" date="2020" name="ISME J.">
        <title>Uncovering the hidden diversity of litter-decomposition mechanisms in mushroom-forming fungi.</title>
        <authorList>
            <person name="Floudas D."/>
            <person name="Bentzer J."/>
            <person name="Ahren D."/>
            <person name="Johansson T."/>
            <person name="Persson P."/>
            <person name="Tunlid A."/>
        </authorList>
    </citation>
    <scope>NUCLEOTIDE SEQUENCE [LARGE SCALE GENOMIC DNA]</scope>
    <source>
        <strain evidence="5 6">CBS 175.51</strain>
    </source>
</reference>
<keyword evidence="4" id="KW-0472">Membrane</keyword>
<dbReference type="Proteomes" id="UP000541558">
    <property type="component" value="Unassembled WGS sequence"/>
</dbReference>
<feature type="transmembrane region" description="Helical" evidence="4">
    <location>
        <begin position="133"/>
        <end position="158"/>
    </location>
</feature>
<feature type="transmembrane region" description="Helical" evidence="4">
    <location>
        <begin position="203"/>
        <end position="221"/>
    </location>
</feature>
<dbReference type="GO" id="GO:0016020">
    <property type="term" value="C:membrane"/>
    <property type="evidence" value="ECO:0007669"/>
    <property type="project" value="UniProtKB-SubCell"/>
</dbReference>
<accession>A0A8H5B057</accession>
<gene>
    <name evidence="5" type="ORF">D9611_006968</name>
</gene>
<proteinExistence type="inferred from homology"/>
<comment type="subcellular location">
    <subcellularLocation>
        <location evidence="1">Membrane</location>
        <topology evidence="1">Multi-pass membrane protein</topology>
    </subcellularLocation>
</comment>
<evidence type="ECO:0000256" key="3">
    <source>
        <dbReference type="SAM" id="MobiDB-lite"/>
    </source>
</evidence>
<dbReference type="OrthoDB" id="6499973at2759"/>
<evidence type="ECO:0008006" key="7">
    <source>
        <dbReference type="Google" id="ProtNLM"/>
    </source>
</evidence>
<evidence type="ECO:0000256" key="1">
    <source>
        <dbReference type="ARBA" id="ARBA00004141"/>
    </source>
</evidence>
<dbReference type="InterPro" id="IPR050327">
    <property type="entry name" value="Proton-linked_MCT"/>
</dbReference>
<comment type="caution">
    <text evidence="5">The sequence shown here is derived from an EMBL/GenBank/DDBJ whole genome shotgun (WGS) entry which is preliminary data.</text>
</comment>
<dbReference type="Pfam" id="PF07690">
    <property type="entry name" value="MFS_1"/>
    <property type="match status" value="1"/>
</dbReference>
<dbReference type="InterPro" id="IPR036259">
    <property type="entry name" value="MFS_trans_sf"/>
</dbReference>
<feature type="transmembrane region" description="Helical" evidence="4">
    <location>
        <begin position="374"/>
        <end position="391"/>
    </location>
</feature>
<dbReference type="AlphaFoldDB" id="A0A8H5B057"/>
<dbReference type="GO" id="GO:0022857">
    <property type="term" value="F:transmembrane transporter activity"/>
    <property type="evidence" value="ECO:0007669"/>
    <property type="project" value="InterPro"/>
</dbReference>
<dbReference type="PANTHER" id="PTHR11360">
    <property type="entry name" value="MONOCARBOXYLATE TRANSPORTER"/>
    <property type="match status" value="1"/>
</dbReference>
<feature type="transmembrane region" description="Helical" evidence="4">
    <location>
        <begin position="289"/>
        <end position="310"/>
    </location>
</feature>
<feature type="transmembrane region" description="Helical" evidence="4">
    <location>
        <begin position="81"/>
        <end position="101"/>
    </location>
</feature>
<evidence type="ECO:0000256" key="4">
    <source>
        <dbReference type="SAM" id="Phobius"/>
    </source>
</evidence>
<feature type="transmembrane region" description="Helical" evidence="4">
    <location>
        <begin position="38"/>
        <end position="61"/>
    </location>
</feature>
<dbReference type="Gene3D" id="1.20.1250.20">
    <property type="entry name" value="MFS general substrate transporter like domains"/>
    <property type="match status" value="2"/>
</dbReference>
<dbReference type="PANTHER" id="PTHR11360:SF284">
    <property type="entry name" value="EG:103B4.3 PROTEIN-RELATED"/>
    <property type="match status" value="1"/>
</dbReference>
<feature type="region of interest" description="Disordered" evidence="3">
    <location>
        <begin position="1"/>
        <end position="20"/>
    </location>
</feature>
<feature type="transmembrane region" description="Helical" evidence="4">
    <location>
        <begin position="251"/>
        <end position="269"/>
    </location>
</feature>
<dbReference type="SUPFAM" id="SSF103473">
    <property type="entry name" value="MFS general substrate transporter"/>
    <property type="match status" value="1"/>
</dbReference>
<feature type="transmembrane region" description="Helical" evidence="4">
    <location>
        <begin position="411"/>
        <end position="430"/>
    </location>
</feature>
<feature type="transmembrane region" description="Helical" evidence="4">
    <location>
        <begin position="170"/>
        <end position="191"/>
    </location>
</feature>
<dbReference type="InterPro" id="IPR011701">
    <property type="entry name" value="MFS"/>
</dbReference>
<name>A0A8H5B057_9AGAR</name>
<sequence>METSRLATSEDDMEMTGANGTRGPAVEVEEVSDGGLRAWLTVAGVMLVQMAGFGYCSSYGVFQDYYTRVYITNASPSAISWVGSLSAFLLNAAGLITGPLYDRGYFSIMFYSGYFLSVLCLYLLSLAKPNHLYQVFLSQGLGFGIAGGLINLPTFAILSQHFKHRQAQAMIIAGSGTSIGALVYPLILNYAFTEKVTSFPRAARLSASFTLMLLSAGILLIREKKTPRNASTTSRGRPRILETFIASMKDVPFLCFSMSLMMFTAGIYYPAFYLQLDAVKHRVDEGFISYLYTIMNSMCIIGGLLPLLFVKSIGVEKMIAGSAMATAASVFAMLGLKDLAGTAAITVVFGFFIGAFFTLLCPATVLLTRDPRELGARLGFMFTFCAIGSLVGPPIQGALLSENFVWWKPAVFSGVVSSLGALGFAMVPVLTRRSQQPQNVNPESTVSETK</sequence>
<organism evidence="5 6">
    <name type="scientific">Ephemerocybe angulata</name>
    <dbReference type="NCBI Taxonomy" id="980116"/>
    <lineage>
        <taxon>Eukaryota</taxon>
        <taxon>Fungi</taxon>
        <taxon>Dikarya</taxon>
        <taxon>Basidiomycota</taxon>
        <taxon>Agaricomycotina</taxon>
        <taxon>Agaricomycetes</taxon>
        <taxon>Agaricomycetidae</taxon>
        <taxon>Agaricales</taxon>
        <taxon>Agaricineae</taxon>
        <taxon>Psathyrellaceae</taxon>
        <taxon>Ephemerocybe</taxon>
    </lineage>
</organism>
<protein>
    <recommendedName>
        <fullName evidence="7">Major facilitator superfamily (MFS) profile domain-containing protein</fullName>
    </recommendedName>
</protein>
<feature type="transmembrane region" description="Helical" evidence="4">
    <location>
        <begin position="108"/>
        <end position="127"/>
    </location>
</feature>
<keyword evidence="6" id="KW-1185">Reference proteome</keyword>
<evidence type="ECO:0000313" key="5">
    <source>
        <dbReference type="EMBL" id="KAF5314124.1"/>
    </source>
</evidence>
<keyword evidence="4" id="KW-0812">Transmembrane</keyword>
<dbReference type="EMBL" id="JAACJK010000222">
    <property type="protein sequence ID" value="KAF5314124.1"/>
    <property type="molecule type" value="Genomic_DNA"/>
</dbReference>
<feature type="transmembrane region" description="Helical" evidence="4">
    <location>
        <begin position="317"/>
        <end position="336"/>
    </location>
</feature>
<keyword evidence="4" id="KW-1133">Transmembrane helix</keyword>
<comment type="similarity">
    <text evidence="2">Belongs to the major facilitator superfamily. Monocarboxylate porter (TC 2.A.1.13) family.</text>
</comment>